<organism evidence="5 6">
    <name type="scientific">Streptomyces botrytidirepellens</name>
    <dbReference type="NCBI Taxonomy" id="2486417"/>
    <lineage>
        <taxon>Bacteria</taxon>
        <taxon>Bacillati</taxon>
        <taxon>Actinomycetota</taxon>
        <taxon>Actinomycetes</taxon>
        <taxon>Kitasatosporales</taxon>
        <taxon>Streptomycetaceae</taxon>
        <taxon>Streptomyces</taxon>
    </lineage>
</organism>
<proteinExistence type="inferred from homology"/>
<keyword evidence="1" id="KW-0479">Metal-binding</keyword>
<evidence type="ECO:0000256" key="4">
    <source>
        <dbReference type="SAM" id="MobiDB-lite"/>
    </source>
</evidence>
<dbReference type="AlphaFoldDB" id="A0A3M8VUY2"/>
<dbReference type="GO" id="GO:0004659">
    <property type="term" value="F:prenyltransferase activity"/>
    <property type="evidence" value="ECO:0007669"/>
    <property type="project" value="InterPro"/>
</dbReference>
<dbReference type="PANTHER" id="PTHR12001:SF44">
    <property type="entry name" value="GERANYLGERANYL PYROPHOSPHATE SYNTHASE"/>
    <property type="match status" value="1"/>
</dbReference>
<dbReference type="Pfam" id="PF00348">
    <property type="entry name" value="polyprenyl_synt"/>
    <property type="match status" value="1"/>
</dbReference>
<keyword evidence="2" id="KW-0460">Magnesium</keyword>
<dbReference type="InterPro" id="IPR033749">
    <property type="entry name" value="Polyprenyl_synt_CS"/>
</dbReference>
<evidence type="ECO:0000313" key="6">
    <source>
        <dbReference type="Proteomes" id="UP000275401"/>
    </source>
</evidence>
<feature type="compositionally biased region" description="Basic and acidic residues" evidence="4">
    <location>
        <begin position="264"/>
        <end position="277"/>
    </location>
</feature>
<dbReference type="CDD" id="cd00867">
    <property type="entry name" value="Trans_IPPS"/>
    <property type="match status" value="1"/>
</dbReference>
<comment type="caution">
    <text evidence="5">The sequence shown here is derived from an EMBL/GenBank/DDBJ whole genome shotgun (WGS) entry which is preliminary data.</text>
</comment>
<reference evidence="5 6" key="1">
    <citation type="submission" date="2018-11" db="EMBL/GenBank/DDBJ databases">
        <title>The Potential of Streptomyces as Biocontrol Agents against the Tomato grey mould, Botrytis cinerea (Gray mold) Frontiers in Microbiology.</title>
        <authorList>
            <person name="Li D."/>
        </authorList>
    </citation>
    <scope>NUCLEOTIDE SEQUENCE [LARGE SCALE GENOMIC DNA]</scope>
    <source>
        <strain evidence="5 6">NEAU-LD23</strain>
    </source>
</reference>
<sequence length="309" mass="33045">MTAGTLGYYTFDALMQRVPQAAPETMLRIYRLYLRDLRAGQALDIAGHHAAFDEAVASGDARPLLDEVRTAHRLKTGMLVRSTAEVSAILGGADEQQLDAICRYFEAVGTAYQITDDVADLYGLVTAQEHQQGITTRSPAEDLRNGEVTYPVAHAVGLLDATDRQHLRAALRQHSDTGARTASEFLVHSGALEACMTEARSLVEEAWDNPAPSCRPPRTRPWCAPWAGTPPNAKPTTSSAGQMRPRLPRGLGTATGAGSPGSGDVHHGGVADCHDRSPSSPIKTVTTMGPRPRAHQIAQPAVEARGSQT</sequence>
<feature type="compositionally biased region" description="Polar residues" evidence="4">
    <location>
        <begin position="278"/>
        <end position="287"/>
    </location>
</feature>
<protein>
    <submittedName>
        <fullName evidence="5">Uncharacterized protein</fullName>
    </submittedName>
</protein>
<comment type="similarity">
    <text evidence="3">Belongs to the FPP/GGPP synthase family.</text>
</comment>
<gene>
    <name evidence="5" type="ORF">EEJ42_22435</name>
</gene>
<keyword evidence="6" id="KW-1185">Reference proteome</keyword>
<evidence type="ECO:0000256" key="3">
    <source>
        <dbReference type="RuleBase" id="RU004466"/>
    </source>
</evidence>
<keyword evidence="3" id="KW-0808">Transferase</keyword>
<evidence type="ECO:0000256" key="1">
    <source>
        <dbReference type="ARBA" id="ARBA00022723"/>
    </source>
</evidence>
<dbReference type="InterPro" id="IPR008949">
    <property type="entry name" value="Isoprenoid_synthase_dom_sf"/>
</dbReference>
<feature type="region of interest" description="Disordered" evidence="4">
    <location>
        <begin position="226"/>
        <end position="309"/>
    </location>
</feature>
<dbReference type="EMBL" id="RIBZ01000273">
    <property type="protein sequence ID" value="RNG21652.1"/>
    <property type="molecule type" value="Genomic_DNA"/>
</dbReference>
<name>A0A3M8VUY2_9ACTN</name>
<dbReference type="PANTHER" id="PTHR12001">
    <property type="entry name" value="GERANYLGERANYL PYROPHOSPHATE SYNTHASE"/>
    <property type="match status" value="1"/>
</dbReference>
<dbReference type="SUPFAM" id="SSF48576">
    <property type="entry name" value="Terpenoid synthases"/>
    <property type="match status" value="1"/>
</dbReference>
<dbReference type="RefSeq" id="WP_123102227.1">
    <property type="nucleotide sequence ID" value="NZ_RIBZ01000273.1"/>
</dbReference>
<dbReference type="Proteomes" id="UP000275401">
    <property type="component" value="Unassembled WGS sequence"/>
</dbReference>
<dbReference type="Gene3D" id="1.10.600.10">
    <property type="entry name" value="Farnesyl Diphosphate Synthase"/>
    <property type="match status" value="1"/>
</dbReference>
<dbReference type="GO" id="GO:0008299">
    <property type="term" value="P:isoprenoid biosynthetic process"/>
    <property type="evidence" value="ECO:0007669"/>
    <property type="project" value="InterPro"/>
</dbReference>
<dbReference type="PROSITE" id="PS00444">
    <property type="entry name" value="POLYPRENYL_SYNTHASE_2"/>
    <property type="match status" value="1"/>
</dbReference>
<evidence type="ECO:0000313" key="5">
    <source>
        <dbReference type="EMBL" id="RNG21652.1"/>
    </source>
</evidence>
<accession>A0A3M8VUY2</accession>
<dbReference type="InterPro" id="IPR000092">
    <property type="entry name" value="Polyprenyl_synt"/>
</dbReference>
<dbReference type="GO" id="GO:0046872">
    <property type="term" value="F:metal ion binding"/>
    <property type="evidence" value="ECO:0007669"/>
    <property type="project" value="UniProtKB-KW"/>
</dbReference>
<evidence type="ECO:0000256" key="2">
    <source>
        <dbReference type="ARBA" id="ARBA00022842"/>
    </source>
</evidence>